<evidence type="ECO:0000256" key="2">
    <source>
        <dbReference type="ARBA" id="ARBA00022574"/>
    </source>
</evidence>
<keyword evidence="11" id="KW-1185">Reference proteome</keyword>
<evidence type="ECO:0000313" key="10">
    <source>
        <dbReference type="EMBL" id="KAL1505330.1"/>
    </source>
</evidence>
<feature type="compositionally biased region" description="Basic residues" evidence="6">
    <location>
        <begin position="928"/>
        <end position="938"/>
    </location>
</feature>
<dbReference type="InterPro" id="IPR022100">
    <property type="entry name" value="WDHD1/CFT4_beta-prop_2nd"/>
</dbReference>
<dbReference type="SMART" id="SM00320">
    <property type="entry name" value="WD40"/>
    <property type="match status" value="3"/>
</dbReference>
<dbReference type="InterPro" id="IPR019775">
    <property type="entry name" value="WD40_repeat_CS"/>
</dbReference>
<feature type="compositionally biased region" description="Basic and acidic residues" evidence="6">
    <location>
        <begin position="370"/>
        <end position="381"/>
    </location>
</feature>
<feature type="domain" description="WDHD1 first WD40" evidence="9">
    <location>
        <begin position="9"/>
        <end position="299"/>
    </location>
</feature>
<proteinExistence type="predicted"/>
<evidence type="ECO:0000259" key="9">
    <source>
        <dbReference type="Pfam" id="PF24817"/>
    </source>
</evidence>
<comment type="caution">
    <text evidence="10">The sequence shown here is derived from an EMBL/GenBank/DDBJ whole genome shotgun (WGS) entry which is preliminary data.</text>
</comment>
<evidence type="ECO:0008006" key="12">
    <source>
        <dbReference type="Google" id="ProtNLM"/>
    </source>
</evidence>
<feature type="repeat" description="WD" evidence="5">
    <location>
        <begin position="9"/>
        <end position="50"/>
    </location>
</feature>
<evidence type="ECO:0000256" key="4">
    <source>
        <dbReference type="ARBA" id="ARBA00023242"/>
    </source>
</evidence>
<feature type="region of interest" description="Disordered" evidence="6">
    <location>
        <begin position="897"/>
        <end position="938"/>
    </location>
</feature>
<feature type="repeat" description="WD" evidence="5">
    <location>
        <begin position="141"/>
        <end position="173"/>
    </location>
</feature>
<dbReference type="EMBL" id="JBDJPC010000004">
    <property type="protein sequence ID" value="KAL1505330.1"/>
    <property type="molecule type" value="Genomic_DNA"/>
</dbReference>
<dbReference type="SUPFAM" id="SSF50978">
    <property type="entry name" value="WD40 repeat-like"/>
    <property type="match status" value="1"/>
</dbReference>
<protein>
    <recommendedName>
        <fullName evidence="12">Minichromosome loss protein Mcl1 middle region domain-containing protein</fullName>
    </recommendedName>
</protein>
<evidence type="ECO:0000256" key="6">
    <source>
        <dbReference type="SAM" id="MobiDB-lite"/>
    </source>
</evidence>
<dbReference type="Pfam" id="PF24817">
    <property type="entry name" value="WD40_WDHD1_1st"/>
    <property type="match status" value="1"/>
</dbReference>
<dbReference type="InterPro" id="IPR048591">
    <property type="entry name" value="WDHD1/CFT4_hel"/>
</dbReference>
<dbReference type="PROSITE" id="PS50294">
    <property type="entry name" value="WD_REPEATS_REGION"/>
    <property type="match status" value="1"/>
</dbReference>
<comment type="subcellular location">
    <subcellularLocation>
        <location evidence="1">Nucleus</location>
    </subcellularLocation>
</comment>
<dbReference type="AlphaFoldDB" id="A0ABD1EWB8"/>
<dbReference type="InterPro" id="IPR036322">
    <property type="entry name" value="WD40_repeat_dom_sf"/>
</dbReference>
<dbReference type="InterPro" id="IPR001680">
    <property type="entry name" value="WD40_rpt"/>
</dbReference>
<dbReference type="PROSITE" id="PS50082">
    <property type="entry name" value="WD_REPEATS_2"/>
    <property type="match status" value="2"/>
</dbReference>
<feature type="domain" description="WDHD1/CFT4 helical bundle" evidence="8">
    <location>
        <begin position="700"/>
        <end position="765"/>
    </location>
</feature>
<dbReference type="Pfam" id="PF12341">
    <property type="entry name" value="Mcl1_mid"/>
    <property type="match status" value="1"/>
</dbReference>
<dbReference type="GO" id="GO:0005634">
    <property type="term" value="C:nucleus"/>
    <property type="evidence" value="ECO:0007669"/>
    <property type="project" value="UniProtKB-SubCell"/>
</dbReference>
<sequence length="938" mass="104817">MDTSHEPLRYAHDEGHTDVCYSEDGEYFITCGSDGDIRVWSVKEGEDPKHTCIGEWALSIQQKQDKIYVSTNNNEVQILTFPDGERDGILARATDPFNQIALCRHKNIAALAGEGMSVTVMDLSNCSVKTSFQDLAGPCLSVAVCPKASKVAASSGDGKLRVWDLNSNLLIKEFECFPKVNSFANAKNLCRLDFDPKDGVHLAYPCKNVIKQMNTMSWTEEEFICDKVAADFSILQYSTCGKYLAAATVEGDFVIWRTTDKKVHRISKHCSSTAVCALMWNPKDNDQIVYTDTEGQLSIMSRCSNKKNEANELAFNEDGFMDNEVDFGEFIDENDPDDDNKDMDRVSPSVVSNVKSIEDPSLERPITPDFEIKSTHSERASSRASSHRPRTPEVPMQTPFMPTSTPEHLDPRYLCWNEVGIVKSYGNNSSEDENLTKSIEVEFHDASFHNSMMVQNFQEFFMGSLGKGTLTLANSNLLMVIPLTLTNKEWTVKVDDPEEIVLVSTSENLVCFATNSYLIRIMSIYGTQRGIVSVSGPLVSMACFQNDLLVAYHAAPIRNGDQCINVKLFRIEGISIQCYDLGAALGPESTLYWLGFSDIGTPGMMDSLGMINLYPFKCNTWIPFCDTTRHKSSPGDNFFLTAIFESYQAIGGIRCKGTVYPGFVPRPTICELPIEPPFAESSTEKTQLEMNMFTWSILNVTDTERKYKEAALKLFALACKNDLDQRALELMQIIGDKRLLDLSLKYTTKLNKKRLAEKLMDLAGKLQEDGSNEQLKSHELQQLHQDQSSSIKPKATKLSSQKLTGRDKKSAKENIPTKNSEQESCTSNKKADILEINTPEPLFSDSPSQDLFSITSDPPSLPTTPSNPFRKLAMKKTESNSKVLGLSDEYAGVDYEAESVTKKSSQSGGEKRKFSDLDSDKPTEKQRKLSHFMFSKRT</sequence>
<evidence type="ECO:0000259" key="8">
    <source>
        <dbReference type="Pfam" id="PF20946"/>
    </source>
</evidence>
<feature type="compositionally biased region" description="Polar residues" evidence="6">
    <location>
        <begin position="782"/>
        <end position="803"/>
    </location>
</feature>
<dbReference type="PROSITE" id="PS00678">
    <property type="entry name" value="WD_REPEATS_1"/>
    <property type="match status" value="1"/>
</dbReference>
<evidence type="ECO:0000256" key="1">
    <source>
        <dbReference type="ARBA" id="ARBA00004123"/>
    </source>
</evidence>
<dbReference type="Proteomes" id="UP001566132">
    <property type="component" value="Unassembled WGS sequence"/>
</dbReference>
<evidence type="ECO:0000259" key="7">
    <source>
        <dbReference type="Pfam" id="PF12341"/>
    </source>
</evidence>
<dbReference type="PANTHER" id="PTHR19932">
    <property type="entry name" value="WD REPEAT AND HMG-BOX DNA BINDING PROTEIN"/>
    <property type="match status" value="1"/>
</dbReference>
<reference evidence="10 11" key="1">
    <citation type="submission" date="2024-05" db="EMBL/GenBank/DDBJ databases">
        <title>Genetic variation in Jamaican populations of the coffee berry borer (Hypothenemus hampei).</title>
        <authorList>
            <person name="Errbii M."/>
            <person name="Myrie A."/>
        </authorList>
    </citation>
    <scope>NUCLEOTIDE SEQUENCE [LARGE SCALE GENOMIC DNA]</scope>
    <source>
        <strain evidence="10">JA-Hopewell-2020-01-JO</strain>
        <tissue evidence="10">Whole body</tissue>
    </source>
</reference>
<gene>
    <name evidence="10" type="ORF">ABEB36_004921</name>
</gene>
<dbReference type="Gene3D" id="2.130.10.10">
    <property type="entry name" value="YVTN repeat-like/Quinoprotein amine dehydrogenase"/>
    <property type="match status" value="2"/>
</dbReference>
<keyword evidence="4" id="KW-0539">Nucleus</keyword>
<evidence type="ECO:0000256" key="3">
    <source>
        <dbReference type="ARBA" id="ARBA00022737"/>
    </source>
</evidence>
<organism evidence="10 11">
    <name type="scientific">Hypothenemus hampei</name>
    <name type="common">Coffee berry borer</name>
    <dbReference type="NCBI Taxonomy" id="57062"/>
    <lineage>
        <taxon>Eukaryota</taxon>
        <taxon>Metazoa</taxon>
        <taxon>Ecdysozoa</taxon>
        <taxon>Arthropoda</taxon>
        <taxon>Hexapoda</taxon>
        <taxon>Insecta</taxon>
        <taxon>Pterygota</taxon>
        <taxon>Neoptera</taxon>
        <taxon>Endopterygota</taxon>
        <taxon>Coleoptera</taxon>
        <taxon>Polyphaga</taxon>
        <taxon>Cucujiformia</taxon>
        <taxon>Curculionidae</taxon>
        <taxon>Scolytinae</taxon>
        <taxon>Hypothenemus</taxon>
    </lineage>
</organism>
<feature type="region of interest" description="Disordered" evidence="6">
    <location>
        <begin position="774"/>
        <end position="870"/>
    </location>
</feature>
<feature type="compositionally biased region" description="Polar residues" evidence="6">
    <location>
        <begin position="816"/>
        <end position="828"/>
    </location>
</feature>
<dbReference type="InterPro" id="IPR057646">
    <property type="entry name" value="WD40_WDHD1_1st"/>
</dbReference>
<evidence type="ECO:0000256" key="5">
    <source>
        <dbReference type="PROSITE-ProRule" id="PRU00221"/>
    </source>
</evidence>
<feature type="domain" description="WDHD1/CFT4 second beta-propeller" evidence="7">
    <location>
        <begin position="399"/>
        <end position="677"/>
    </location>
</feature>
<feature type="region of interest" description="Disordered" evidence="6">
    <location>
        <begin position="358"/>
        <end position="405"/>
    </location>
</feature>
<evidence type="ECO:0000313" key="11">
    <source>
        <dbReference type="Proteomes" id="UP001566132"/>
    </source>
</evidence>
<name>A0ABD1EWB8_HYPHA</name>
<keyword evidence="2 5" id="KW-0853">WD repeat</keyword>
<feature type="compositionally biased region" description="Low complexity" evidence="6">
    <location>
        <begin position="855"/>
        <end position="868"/>
    </location>
</feature>
<dbReference type="InterPro" id="IPR015943">
    <property type="entry name" value="WD40/YVTN_repeat-like_dom_sf"/>
</dbReference>
<dbReference type="PANTHER" id="PTHR19932:SF10">
    <property type="entry name" value="WD REPEAT AND HMG-BOX DNA-BINDING PROTEIN 1"/>
    <property type="match status" value="1"/>
</dbReference>
<feature type="compositionally biased region" description="Basic and acidic residues" evidence="6">
    <location>
        <begin position="909"/>
        <end position="927"/>
    </location>
</feature>
<dbReference type="Pfam" id="PF20946">
    <property type="entry name" value="Ctf4_C"/>
    <property type="match status" value="1"/>
</dbReference>
<keyword evidence="3" id="KW-0677">Repeat</keyword>
<feature type="compositionally biased region" description="Polar residues" evidence="6">
    <location>
        <begin position="845"/>
        <end position="854"/>
    </location>
</feature>
<accession>A0ABD1EWB8</accession>